<reference evidence="1 2" key="1">
    <citation type="submission" date="2016-11" db="EMBL/GenBank/DDBJ databases">
        <title>Trade-off between light-utilization and light-protection in marine flavobacteria.</title>
        <authorList>
            <person name="Kumagai Y."/>
        </authorList>
    </citation>
    <scope>NUCLEOTIDE SEQUENCE [LARGE SCALE GENOMIC DNA]</scope>
    <source>
        <strain evidence="1 2">JCM 13191</strain>
    </source>
</reference>
<evidence type="ECO:0000313" key="1">
    <source>
        <dbReference type="EMBL" id="ARN77709.1"/>
    </source>
</evidence>
<gene>
    <name evidence="1" type="ORF">BST97_06690</name>
</gene>
<keyword evidence="2" id="KW-1185">Reference proteome</keyword>
<dbReference type="EMBL" id="CP019344">
    <property type="protein sequence ID" value="ARN77709.1"/>
    <property type="molecule type" value="Genomic_DNA"/>
</dbReference>
<organism evidence="1 2">
    <name type="scientific">Nonlabens spongiae</name>
    <dbReference type="NCBI Taxonomy" id="331648"/>
    <lineage>
        <taxon>Bacteria</taxon>
        <taxon>Pseudomonadati</taxon>
        <taxon>Bacteroidota</taxon>
        <taxon>Flavobacteriia</taxon>
        <taxon>Flavobacteriales</taxon>
        <taxon>Flavobacteriaceae</taxon>
        <taxon>Nonlabens</taxon>
    </lineage>
</organism>
<protein>
    <submittedName>
        <fullName evidence="1">Uncharacterized protein</fullName>
    </submittedName>
</protein>
<proteinExistence type="predicted"/>
<sequence length="94" mass="10962">MSKITSFGILKAIHNIAIENLKRLKVVKDHIFWNSESNSQLNFAGYRYPRVVKDHIFWNSESNSQHYQCTLQGELVVKDHIFWNSESNSQPIGK</sequence>
<name>A0A1W6MJR5_9FLAO</name>
<evidence type="ECO:0000313" key="2">
    <source>
        <dbReference type="Proteomes" id="UP000193431"/>
    </source>
</evidence>
<dbReference type="Proteomes" id="UP000193431">
    <property type="component" value="Chromosome"/>
</dbReference>
<dbReference type="AlphaFoldDB" id="A0A1W6MJR5"/>
<accession>A0A1W6MJR5</accession>